<organism evidence="5 6">
    <name type="scientific">Candidatus Gottesmanbacteria bacterium GW2011_GWA1_43_11</name>
    <dbReference type="NCBI Taxonomy" id="1618436"/>
    <lineage>
        <taxon>Bacteria</taxon>
        <taxon>Candidatus Gottesmaniibacteriota</taxon>
    </lineage>
</organism>
<evidence type="ECO:0000256" key="3">
    <source>
        <dbReference type="ARBA" id="ARBA00022840"/>
    </source>
</evidence>
<evidence type="ECO:0000313" key="5">
    <source>
        <dbReference type="EMBL" id="KKS84305.1"/>
    </source>
</evidence>
<dbReference type="AlphaFoldDB" id="A0A0G1CEU9"/>
<evidence type="ECO:0000256" key="2">
    <source>
        <dbReference type="ARBA" id="ARBA00022741"/>
    </source>
</evidence>
<proteinExistence type="inferred from homology"/>
<dbReference type="EMBL" id="LCFB01000022">
    <property type="protein sequence ID" value="KKS84305.1"/>
    <property type="molecule type" value="Genomic_DNA"/>
</dbReference>
<dbReference type="PATRIC" id="fig|1618436.3.peg.1073"/>
<dbReference type="Proteomes" id="UP000034543">
    <property type="component" value="Unassembled WGS sequence"/>
</dbReference>
<dbReference type="InterPro" id="IPR027417">
    <property type="entry name" value="P-loop_NTPase"/>
</dbReference>
<dbReference type="SUPFAM" id="SSF52540">
    <property type="entry name" value="P-loop containing nucleoside triphosphate hydrolases"/>
    <property type="match status" value="1"/>
</dbReference>
<dbReference type="GO" id="GO:0016887">
    <property type="term" value="F:ATP hydrolysis activity"/>
    <property type="evidence" value="ECO:0007669"/>
    <property type="project" value="TreeGrafter"/>
</dbReference>
<name>A0A0G1CEU9_9BACT</name>
<dbReference type="Gene3D" id="3.30.300.160">
    <property type="entry name" value="Type II secretion system, protein E, N-terminal domain"/>
    <property type="match status" value="1"/>
</dbReference>
<dbReference type="Gene3D" id="3.30.450.90">
    <property type="match status" value="1"/>
</dbReference>
<reference evidence="5 6" key="1">
    <citation type="journal article" date="2015" name="Nature">
        <title>rRNA introns, odd ribosomes, and small enigmatic genomes across a large radiation of phyla.</title>
        <authorList>
            <person name="Brown C.T."/>
            <person name="Hug L.A."/>
            <person name="Thomas B.C."/>
            <person name="Sharon I."/>
            <person name="Castelle C.J."/>
            <person name="Singh A."/>
            <person name="Wilkins M.J."/>
            <person name="Williams K.H."/>
            <person name="Banfield J.F."/>
        </authorList>
    </citation>
    <scope>NUCLEOTIDE SEQUENCE [LARGE SCALE GENOMIC DNA]</scope>
</reference>
<dbReference type="GO" id="GO:0005886">
    <property type="term" value="C:plasma membrane"/>
    <property type="evidence" value="ECO:0007669"/>
    <property type="project" value="TreeGrafter"/>
</dbReference>
<comment type="caution">
    <text evidence="5">The sequence shown here is derived from an EMBL/GenBank/DDBJ whole genome shotgun (WGS) entry which is preliminary data.</text>
</comment>
<dbReference type="InterPro" id="IPR001482">
    <property type="entry name" value="T2SS/T4SS_dom"/>
</dbReference>
<evidence type="ECO:0000256" key="1">
    <source>
        <dbReference type="ARBA" id="ARBA00006611"/>
    </source>
</evidence>
<dbReference type="FunFam" id="3.40.50.300:FF:000398">
    <property type="entry name" value="Type IV pilus assembly ATPase PilB"/>
    <property type="match status" value="1"/>
</dbReference>
<dbReference type="InterPro" id="IPR007831">
    <property type="entry name" value="T2SS_GspE_N"/>
</dbReference>
<keyword evidence="2" id="KW-0547">Nucleotide-binding</keyword>
<dbReference type="GO" id="GO:0005524">
    <property type="term" value="F:ATP binding"/>
    <property type="evidence" value="ECO:0007669"/>
    <property type="project" value="UniProtKB-KW"/>
</dbReference>
<dbReference type="SMART" id="SM00382">
    <property type="entry name" value="AAA"/>
    <property type="match status" value="1"/>
</dbReference>
<feature type="domain" description="AAA+ ATPase" evidence="4">
    <location>
        <begin position="309"/>
        <end position="432"/>
    </location>
</feature>
<dbReference type="Gene3D" id="3.40.50.300">
    <property type="entry name" value="P-loop containing nucleotide triphosphate hydrolases"/>
    <property type="match status" value="1"/>
</dbReference>
<dbReference type="PANTHER" id="PTHR30258:SF3">
    <property type="entry name" value="SLL1921 PROTEIN"/>
    <property type="match status" value="1"/>
</dbReference>
<comment type="similarity">
    <text evidence="1">Belongs to the GSP E family.</text>
</comment>
<dbReference type="Pfam" id="PF05157">
    <property type="entry name" value="MshEN"/>
    <property type="match status" value="1"/>
</dbReference>
<dbReference type="Pfam" id="PF00437">
    <property type="entry name" value="T2SSE"/>
    <property type="match status" value="1"/>
</dbReference>
<dbReference type="SUPFAM" id="SSF160246">
    <property type="entry name" value="EspE N-terminal domain-like"/>
    <property type="match status" value="1"/>
</dbReference>
<protein>
    <submittedName>
        <fullName evidence="5">Type II secretion system protein E</fullName>
    </submittedName>
</protein>
<dbReference type="InterPro" id="IPR037257">
    <property type="entry name" value="T2SS_E_N_sf"/>
</dbReference>
<dbReference type="InterPro" id="IPR003593">
    <property type="entry name" value="AAA+_ATPase"/>
</dbReference>
<dbReference type="PANTHER" id="PTHR30258">
    <property type="entry name" value="TYPE II SECRETION SYSTEM PROTEIN GSPE-RELATED"/>
    <property type="match status" value="1"/>
</dbReference>
<accession>A0A0G1CEU9</accession>
<dbReference type="STRING" id="1618436.UV59_C0022G0015"/>
<evidence type="ECO:0000259" key="4">
    <source>
        <dbReference type="SMART" id="SM00382"/>
    </source>
</evidence>
<keyword evidence="3" id="KW-0067">ATP-binding</keyword>
<evidence type="ECO:0000313" key="6">
    <source>
        <dbReference type="Proteomes" id="UP000034543"/>
    </source>
</evidence>
<sequence length="559" mass="61706">MILPDQLRDLISKSGFVVAAELDAAIKTAGQLGKTLSDVLIYRGLINEEALGTLIAQYYNVPPINLRNKTIPVEILNLIPEEAATTFRMIPFEVTDDEVHLAMEDPSDLEAREFAKRKTGKKLKIFCAASENLTQAFGQYKKNIKDVYTKIIQENLEKSKTAKDQDVTKLAQDLPVIRILDTLLEYAAAEGASDIHFESTETDFLVRFRIDGILQDTLTLTKSIHPAIVARIKILAQLKIDEHRVPQDGRFKFKLKEEYIALRVSILPAFHGENIVLRILPESQRPLSLEELGVVGHNLELIKANIDKPHGMVLVTGPTGSGKTTTLYSILTLLNTTEVNICTIEDPVEYGIKRVNQTQVNPAAGLTFAAGLRALLRHDPNIIMVGEIRDGETANMAIQSALTGHLVLSTLHTNDAAGAIPRFLDMGAEGFLVASTVNIVIAQRLVRKICSSCIEPFTPSVETLAYLKNYASEAEIGQKFYRGKGCIECGNRGYKGRIGVYEILEVNEEIRRLIITKVSAEQIAQVGIKNGMVPLIRDGLNKASGGITTIEEVLRVMKE</sequence>
<gene>
    <name evidence="5" type="ORF">UV59_C0022G0015</name>
</gene>
<dbReference type="CDD" id="cd01129">
    <property type="entry name" value="PulE-GspE-like"/>
    <property type="match status" value="1"/>
</dbReference>